<gene>
    <name evidence="1" type="ORF">TAV2_LOCUS26360</name>
</gene>
<keyword evidence="2" id="KW-1185">Reference proteome</keyword>
<protein>
    <recommendedName>
        <fullName evidence="3">Methyltransferase type 11 domain-containing protein</fullName>
    </recommendedName>
</protein>
<dbReference type="Proteomes" id="UP000836841">
    <property type="component" value="Unassembled WGS sequence"/>
</dbReference>
<dbReference type="PANTHER" id="PTHR45180:SF1">
    <property type="entry name" value="OS01G0307686 PROTEIN"/>
    <property type="match status" value="1"/>
</dbReference>
<dbReference type="SUPFAM" id="SSF53335">
    <property type="entry name" value="S-adenosyl-L-methionine-dependent methyltransferases"/>
    <property type="match status" value="1"/>
</dbReference>
<dbReference type="PANTHER" id="PTHR45180">
    <property type="entry name" value="OS01G0307686 PROTEIN"/>
    <property type="match status" value="1"/>
</dbReference>
<evidence type="ECO:0000313" key="1">
    <source>
        <dbReference type="EMBL" id="CAH2080661.1"/>
    </source>
</evidence>
<sequence>LAGIFKNVVATDTSQGQLDFAPKLPNVRYQRTPPNMSTAELEQQVSDQSGVDLVTVAQAMHWFDLPSFYREVDSILNRVYFGDSRSYWSSGRNLIVDRYRSIDFPFEPADGCDHMGPFEFKAERLMDLEDYLAYTRSGSAYQTARDKGVELLTDDVVEEFKQAWGDGGNCQRSSSFRSI</sequence>
<evidence type="ECO:0000313" key="2">
    <source>
        <dbReference type="Proteomes" id="UP000836841"/>
    </source>
</evidence>
<proteinExistence type="predicted"/>
<accession>A0AAU9TCS4</accession>
<feature type="non-terminal residue" evidence="1">
    <location>
        <position position="1"/>
    </location>
</feature>
<reference evidence="1 2" key="1">
    <citation type="submission" date="2022-03" db="EMBL/GenBank/DDBJ databases">
        <authorList>
            <person name="Nunn A."/>
            <person name="Chopra R."/>
            <person name="Nunn A."/>
            <person name="Contreras Garrido A."/>
        </authorList>
    </citation>
    <scope>NUCLEOTIDE SEQUENCE [LARGE SCALE GENOMIC DNA]</scope>
</reference>
<evidence type="ECO:0008006" key="3">
    <source>
        <dbReference type="Google" id="ProtNLM"/>
    </source>
</evidence>
<dbReference type="InterPro" id="IPR029063">
    <property type="entry name" value="SAM-dependent_MTases_sf"/>
</dbReference>
<comment type="caution">
    <text evidence="1">The sequence shown here is derived from an EMBL/GenBank/DDBJ whole genome shotgun (WGS) entry which is preliminary data.</text>
</comment>
<dbReference type="EMBL" id="CAJVSB020000949">
    <property type="protein sequence ID" value="CAH2080661.1"/>
    <property type="molecule type" value="Genomic_DNA"/>
</dbReference>
<name>A0AAU9TCS4_THLAR</name>
<organism evidence="1 2">
    <name type="scientific">Thlaspi arvense</name>
    <name type="common">Field penny-cress</name>
    <dbReference type="NCBI Taxonomy" id="13288"/>
    <lineage>
        <taxon>Eukaryota</taxon>
        <taxon>Viridiplantae</taxon>
        <taxon>Streptophyta</taxon>
        <taxon>Embryophyta</taxon>
        <taxon>Tracheophyta</taxon>
        <taxon>Spermatophyta</taxon>
        <taxon>Magnoliopsida</taxon>
        <taxon>eudicotyledons</taxon>
        <taxon>Gunneridae</taxon>
        <taxon>Pentapetalae</taxon>
        <taxon>rosids</taxon>
        <taxon>malvids</taxon>
        <taxon>Brassicales</taxon>
        <taxon>Brassicaceae</taxon>
        <taxon>Thlaspideae</taxon>
        <taxon>Thlaspi</taxon>
    </lineage>
</organism>
<dbReference type="AlphaFoldDB" id="A0AAU9TCS4"/>
<dbReference type="Gene3D" id="1.10.10.2560">
    <property type="match status" value="1"/>
</dbReference>
<dbReference type="Gene3D" id="3.40.50.150">
    <property type="entry name" value="Vaccinia Virus protein VP39"/>
    <property type="match status" value="1"/>
</dbReference>